<dbReference type="PROSITE" id="PS51318">
    <property type="entry name" value="TAT"/>
    <property type="match status" value="1"/>
</dbReference>
<feature type="domain" description="SsuA/THI5-like" evidence="1">
    <location>
        <begin position="93"/>
        <end position="277"/>
    </location>
</feature>
<dbReference type="Proteomes" id="UP000216857">
    <property type="component" value="Unassembled WGS sequence"/>
</dbReference>
<gene>
    <name evidence="2" type="ORF">CAL26_05305</name>
</gene>
<sequence>MSENNSGNSSGIMRSRRVLLRAGATAAAGAALGLPAWVGAQGAPVKIRYATGGGIGPNEMETVIFLDWMQKNVLRQYGKDYVVDMTYTRGTPEAATLLAAGQADMATLSFSVFATLMLKGAVPDGLSIVADNYQDAKPGYAANTFFVLEGSPIRKVEDLRGKRIGVNAYGSAVDLGLRVRLKKSGLDARKDVEIVEVAFPNIGAALREKRIDCGVLVIPFMVNETAKGGLRALFNGGDAFGTYAPIFQVATRAFIKSNRPAVSAFLADYVRGLQWFYDPANRKQAIALTAGFTKSSPDVLDSYFMTGKDYYRDRNACVNAELIQRPVDAMVEQGLIPQPLKIADYLDPSLLPGTCAS</sequence>
<evidence type="ECO:0000313" key="3">
    <source>
        <dbReference type="Proteomes" id="UP000216857"/>
    </source>
</evidence>
<dbReference type="Pfam" id="PF09084">
    <property type="entry name" value="NMT1"/>
    <property type="match status" value="1"/>
</dbReference>
<evidence type="ECO:0000259" key="1">
    <source>
        <dbReference type="Pfam" id="PF09084"/>
    </source>
</evidence>
<name>A0A261RNU4_9BORD</name>
<dbReference type="InterPro" id="IPR015168">
    <property type="entry name" value="SsuA/THI5"/>
</dbReference>
<comment type="caution">
    <text evidence="2">The sequence shown here is derived from an EMBL/GenBank/DDBJ whole genome shotgun (WGS) entry which is preliminary data.</text>
</comment>
<proteinExistence type="predicted"/>
<keyword evidence="3" id="KW-1185">Reference proteome</keyword>
<dbReference type="PANTHER" id="PTHR30024:SF48">
    <property type="entry name" value="ABC TRANSPORTER SUBSTRATE-BINDING PROTEIN"/>
    <property type="match status" value="1"/>
</dbReference>
<reference evidence="2" key="1">
    <citation type="submission" date="2017-05" db="EMBL/GenBank/DDBJ databases">
        <title>Complete and WGS of Bordetella genogroups.</title>
        <authorList>
            <person name="Spilker T."/>
            <person name="Lipuma J."/>
        </authorList>
    </citation>
    <scope>NUCLEOTIDE SEQUENCE</scope>
    <source>
        <strain evidence="2">AU21707</strain>
    </source>
</reference>
<dbReference type="EMBL" id="NEVJ01000001">
    <property type="protein sequence ID" value="OZI26738.1"/>
    <property type="molecule type" value="Genomic_DNA"/>
</dbReference>
<dbReference type="InterPro" id="IPR006311">
    <property type="entry name" value="TAT_signal"/>
</dbReference>
<evidence type="ECO:0000313" key="2">
    <source>
        <dbReference type="EMBL" id="OZI26738.1"/>
    </source>
</evidence>
<accession>A0A261RNU4</accession>
<protein>
    <recommendedName>
        <fullName evidence="1">SsuA/THI5-like domain-containing protein</fullName>
    </recommendedName>
</protein>
<dbReference type="OrthoDB" id="286202at2"/>
<dbReference type="SUPFAM" id="SSF53850">
    <property type="entry name" value="Periplasmic binding protein-like II"/>
    <property type="match status" value="1"/>
</dbReference>
<dbReference type="PANTHER" id="PTHR30024">
    <property type="entry name" value="ALIPHATIC SULFONATES-BINDING PROTEIN-RELATED"/>
    <property type="match status" value="1"/>
</dbReference>
<organism evidence="2 3">
    <name type="scientific">Bordetella genomosp. 9</name>
    <dbReference type="NCBI Taxonomy" id="1416803"/>
    <lineage>
        <taxon>Bacteria</taxon>
        <taxon>Pseudomonadati</taxon>
        <taxon>Pseudomonadota</taxon>
        <taxon>Betaproteobacteria</taxon>
        <taxon>Burkholderiales</taxon>
        <taxon>Alcaligenaceae</taxon>
        <taxon>Bordetella</taxon>
    </lineage>
</organism>
<dbReference type="Gene3D" id="3.40.190.10">
    <property type="entry name" value="Periplasmic binding protein-like II"/>
    <property type="match status" value="2"/>
</dbReference>
<dbReference type="AlphaFoldDB" id="A0A261RNU4"/>